<protein>
    <recommendedName>
        <fullName evidence="4">Rod shape-determining protein MreD</fullName>
    </recommendedName>
</protein>
<proteinExistence type="predicted"/>
<dbReference type="EMBL" id="JAGQNX010000008">
    <property type="protein sequence ID" value="MCA9307915.1"/>
    <property type="molecule type" value="Genomic_DNA"/>
</dbReference>
<feature type="transmembrane region" description="Helical" evidence="1">
    <location>
        <begin position="57"/>
        <end position="85"/>
    </location>
</feature>
<feature type="transmembrane region" description="Helical" evidence="1">
    <location>
        <begin position="97"/>
        <end position="117"/>
    </location>
</feature>
<dbReference type="Proteomes" id="UP000740557">
    <property type="component" value="Unassembled WGS sequence"/>
</dbReference>
<reference evidence="2" key="2">
    <citation type="journal article" date="2021" name="Microbiome">
        <title>Successional dynamics and alternative stable states in a saline activated sludge microbial community over 9 years.</title>
        <authorList>
            <person name="Wang Y."/>
            <person name="Ye J."/>
            <person name="Ju F."/>
            <person name="Liu L."/>
            <person name="Boyd J.A."/>
            <person name="Deng Y."/>
            <person name="Parks D.H."/>
            <person name="Jiang X."/>
            <person name="Yin X."/>
            <person name="Woodcroft B.J."/>
            <person name="Tyson G.W."/>
            <person name="Hugenholtz P."/>
            <person name="Polz M.F."/>
            <person name="Zhang T."/>
        </authorList>
    </citation>
    <scope>NUCLEOTIDE SEQUENCE</scope>
    <source>
        <strain evidence="2">HKST-UBA79</strain>
    </source>
</reference>
<keyword evidence="1" id="KW-0812">Transmembrane</keyword>
<dbReference type="AlphaFoldDB" id="A0A955EAQ4"/>
<evidence type="ECO:0000256" key="1">
    <source>
        <dbReference type="SAM" id="Phobius"/>
    </source>
</evidence>
<feature type="transmembrane region" description="Helical" evidence="1">
    <location>
        <begin position="124"/>
        <end position="143"/>
    </location>
</feature>
<evidence type="ECO:0000313" key="2">
    <source>
        <dbReference type="EMBL" id="MCA9307915.1"/>
    </source>
</evidence>
<accession>A0A955EAQ4</accession>
<sequence length="158" mass="17839">MSTRHLTFIILINFALAFIQTSFLYALSPAVYIPNLVLAFGYAFLVDKKLELGAGSLFIGGILVDLFGLGIIGLTPLIFLTFFMIIRFLDAYAFKSWATYILGLILTHLGYFLLLTFSFNYFSFNLLIGTSNTLILCLSFVYINQQYGFFTQHKGFNS</sequence>
<reference evidence="2" key="1">
    <citation type="submission" date="2020-04" db="EMBL/GenBank/DDBJ databases">
        <authorList>
            <person name="Zhang T."/>
        </authorList>
    </citation>
    <scope>NUCLEOTIDE SEQUENCE</scope>
    <source>
        <strain evidence="2">HKST-UBA79</strain>
    </source>
</reference>
<evidence type="ECO:0000313" key="3">
    <source>
        <dbReference type="Proteomes" id="UP000740557"/>
    </source>
</evidence>
<gene>
    <name evidence="2" type="ORF">KC980_00210</name>
</gene>
<organism evidence="2 3">
    <name type="scientific">candidate division WWE3 bacterium</name>
    <dbReference type="NCBI Taxonomy" id="2053526"/>
    <lineage>
        <taxon>Bacteria</taxon>
        <taxon>Katanobacteria</taxon>
    </lineage>
</organism>
<keyword evidence="1" id="KW-1133">Transmembrane helix</keyword>
<evidence type="ECO:0008006" key="4">
    <source>
        <dbReference type="Google" id="ProtNLM"/>
    </source>
</evidence>
<comment type="caution">
    <text evidence="2">The sequence shown here is derived from an EMBL/GenBank/DDBJ whole genome shotgun (WGS) entry which is preliminary data.</text>
</comment>
<keyword evidence="1" id="KW-0472">Membrane</keyword>
<feature type="transmembrane region" description="Helical" evidence="1">
    <location>
        <begin position="27"/>
        <end position="45"/>
    </location>
</feature>
<name>A0A955EAQ4_UNCKA</name>